<evidence type="ECO:0000313" key="1">
    <source>
        <dbReference type="EMBL" id="TKW61245.1"/>
    </source>
</evidence>
<protein>
    <submittedName>
        <fullName evidence="1">Uncharacterized protein</fullName>
    </submittedName>
</protein>
<reference evidence="1 2" key="1">
    <citation type="journal article" date="2017" name="Nat. Commun.">
        <title>In situ click chemistry generation of cyclooxygenase-2 inhibitors.</title>
        <authorList>
            <person name="Bhardwaj A."/>
            <person name="Kaur J."/>
            <person name="Wuest M."/>
            <person name="Wuest F."/>
        </authorList>
    </citation>
    <scope>NUCLEOTIDE SEQUENCE [LARGE SCALE GENOMIC DNA]</scope>
    <source>
        <strain evidence="1">S2_018_000_R2_106</strain>
    </source>
</reference>
<accession>A0A6N4RB35</accession>
<dbReference type="AlphaFoldDB" id="A0A6N4RB35"/>
<gene>
    <name evidence="1" type="ORF">DI628_01045</name>
</gene>
<dbReference type="EMBL" id="VAFM01000001">
    <property type="protein sequence ID" value="TKW61245.1"/>
    <property type="molecule type" value="Genomic_DNA"/>
</dbReference>
<organism evidence="1 2">
    <name type="scientific">Blastochloris viridis</name>
    <name type="common">Rhodopseudomonas viridis</name>
    <dbReference type="NCBI Taxonomy" id="1079"/>
    <lineage>
        <taxon>Bacteria</taxon>
        <taxon>Pseudomonadati</taxon>
        <taxon>Pseudomonadota</taxon>
        <taxon>Alphaproteobacteria</taxon>
        <taxon>Hyphomicrobiales</taxon>
        <taxon>Blastochloridaceae</taxon>
        <taxon>Blastochloris</taxon>
    </lineage>
</organism>
<comment type="caution">
    <text evidence="1">The sequence shown here is derived from an EMBL/GenBank/DDBJ whole genome shotgun (WGS) entry which is preliminary data.</text>
</comment>
<evidence type="ECO:0000313" key="2">
    <source>
        <dbReference type="Proteomes" id="UP000320948"/>
    </source>
</evidence>
<name>A0A6N4RB35_BLAVI</name>
<proteinExistence type="predicted"/>
<dbReference type="Proteomes" id="UP000320948">
    <property type="component" value="Unassembled WGS sequence"/>
</dbReference>
<sequence>MMTITPDHLFHVSDALKKLEEKDHEAYIKANSRKIVEAFAEYNKPDLTPTLVMGYLILKNHCQISLVNAKLIHDILQASRCANAA</sequence>